<accession>A0ACC2FA09</accession>
<comment type="caution">
    <text evidence="1">The sequence shown here is derived from an EMBL/GenBank/DDBJ whole genome shotgun (WGS) entry which is preliminary data.</text>
</comment>
<reference evidence="1" key="1">
    <citation type="submission" date="2021-05" db="EMBL/GenBank/DDBJ databases">
        <authorList>
            <person name="Pan Q."/>
            <person name="Jouanno E."/>
            <person name="Zahm M."/>
            <person name="Klopp C."/>
            <person name="Cabau C."/>
            <person name="Louis A."/>
            <person name="Berthelot C."/>
            <person name="Parey E."/>
            <person name="Roest Crollius H."/>
            <person name="Montfort J."/>
            <person name="Robinson-Rechavi M."/>
            <person name="Bouchez O."/>
            <person name="Lampietro C."/>
            <person name="Lopez Roques C."/>
            <person name="Donnadieu C."/>
            <person name="Postlethwait J."/>
            <person name="Bobe J."/>
            <person name="Dillon D."/>
            <person name="Chandos A."/>
            <person name="von Hippel F."/>
            <person name="Guiguen Y."/>
        </authorList>
    </citation>
    <scope>NUCLEOTIDE SEQUENCE</scope>
    <source>
        <strain evidence="1">YG-Jan2019</strain>
    </source>
</reference>
<organism evidence="1 2">
    <name type="scientific">Dallia pectoralis</name>
    <name type="common">Alaska blackfish</name>
    <dbReference type="NCBI Taxonomy" id="75939"/>
    <lineage>
        <taxon>Eukaryota</taxon>
        <taxon>Metazoa</taxon>
        <taxon>Chordata</taxon>
        <taxon>Craniata</taxon>
        <taxon>Vertebrata</taxon>
        <taxon>Euteleostomi</taxon>
        <taxon>Actinopterygii</taxon>
        <taxon>Neopterygii</taxon>
        <taxon>Teleostei</taxon>
        <taxon>Protacanthopterygii</taxon>
        <taxon>Esociformes</taxon>
        <taxon>Umbridae</taxon>
        <taxon>Dallia</taxon>
    </lineage>
</organism>
<sequence length="178" mass="19724">MGKHRATGQSSFTISVVCGIFFASFSISPHGGLCGLTCDPSPVAPLQELVHRSRVVFEGKLQGERRKGDASRPEREKLQRTDGQVDASHPNRTSAPEPDRVMIRVYQVWEIKAGGVEKDSIVSIVLSRGNNCLTLTKNTKYMFFMDPTNDTSVFQAVFPPVVTRRAVRKDVKMLQETG</sequence>
<keyword evidence="2" id="KW-1185">Reference proteome</keyword>
<name>A0ACC2FA09_DALPE</name>
<evidence type="ECO:0000313" key="1">
    <source>
        <dbReference type="EMBL" id="KAJ7988182.1"/>
    </source>
</evidence>
<dbReference type="Proteomes" id="UP001157502">
    <property type="component" value="Chromosome 31"/>
</dbReference>
<evidence type="ECO:0000313" key="2">
    <source>
        <dbReference type="Proteomes" id="UP001157502"/>
    </source>
</evidence>
<protein>
    <submittedName>
        <fullName evidence="1">Uncharacterized protein</fullName>
    </submittedName>
</protein>
<dbReference type="EMBL" id="CM055758">
    <property type="protein sequence ID" value="KAJ7988182.1"/>
    <property type="molecule type" value="Genomic_DNA"/>
</dbReference>
<proteinExistence type="predicted"/>
<gene>
    <name evidence="1" type="ORF">DPEC_G00320960</name>
</gene>